<keyword evidence="1" id="KW-0472">Membrane</keyword>
<evidence type="ECO:0000313" key="2">
    <source>
        <dbReference type="EMBL" id="MVO14185.1"/>
    </source>
</evidence>
<gene>
    <name evidence="2" type="ORF">GO984_00005</name>
</gene>
<evidence type="ECO:0000313" key="3">
    <source>
        <dbReference type="Proteomes" id="UP000478892"/>
    </source>
</evidence>
<dbReference type="RefSeq" id="WP_167740154.1">
    <property type="nucleotide sequence ID" value="NZ_WQLV01000001.1"/>
</dbReference>
<evidence type="ECO:0000256" key="1">
    <source>
        <dbReference type="SAM" id="Phobius"/>
    </source>
</evidence>
<organism evidence="2 3">
    <name type="scientific">Parasedimentitalea huanghaiensis</name>
    <dbReference type="NCBI Taxonomy" id="2682100"/>
    <lineage>
        <taxon>Bacteria</taxon>
        <taxon>Pseudomonadati</taxon>
        <taxon>Pseudomonadota</taxon>
        <taxon>Alphaproteobacteria</taxon>
        <taxon>Rhodobacterales</taxon>
        <taxon>Paracoccaceae</taxon>
        <taxon>Parasedimentitalea</taxon>
    </lineage>
</organism>
<dbReference type="Proteomes" id="UP000478892">
    <property type="component" value="Unassembled WGS sequence"/>
</dbReference>
<reference evidence="2 3" key="1">
    <citation type="submission" date="2019-12" db="EMBL/GenBank/DDBJ databases">
        <authorList>
            <person name="Zhang Y.-J."/>
        </authorList>
    </citation>
    <scope>NUCLEOTIDE SEQUENCE [LARGE SCALE GENOMIC DNA]</scope>
    <source>
        <strain evidence="2 3">CY05</strain>
    </source>
</reference>
<accession>A0A6L6WCC6</accession>
<name>A0A6L6WCC6_9RHOB</name>
<keyword evidence="1" id="KW-1133">Transmembrane helix</keyword>
<proteinExistence type="predicted"/>
<protein>
    <submittedName>
        <fullName evidence="2">Uncharacterized protein</fullName>
    </submittedName>
</protein>
<feature type="transmembrane region" description="Helical" evidence="1">
    <location>
        <begin position="27"/>
        <end position="49"/>
    </location>
</feature>
<dbReference type="EMBL" id="WQLV01000001">
    <property type="protein sequence ID" value="MVO14185.1"/>
    <property type="molecule type" value="Genomic_DNA"/>
</dbReference>
<keyword evidence="3" id="KW-1185">Reference proteome</keyword>
<keyword evidence="1" id="KW-0812">Transmembrane</keyword>
<comment type="caution">
    <text evidence="2">The sequence shown here is derived from an EMBL/GenBank/DDBJ whole genome shotgun (WGS) entry which is preliminary data.</text>
</comment>
<sequence length="124" mass="13855">MKTPFLAALKDTRQICPERGLPLRYSLFIGVNPAFSAILWALLFTAIIIQQHGTEFLAILDIESCRNSFLSSRTPLRDIDRLPFQVFKSCQFDPVCVGECCIFAETASGQIETQTLLSSLSVPR</sequence>
<dbReference type="AlphaFoldDB" id="A0A6L6WCC6"/>